<organism evidence="2 3">
    <name type="scientific">Acetanaerobacterium elongatum</name>
    <dbReference type="NCBI Taxonomy" id="258515"/>
    <lineage>
        <taxon>Bacteria</taxon>
        <taxon>Bacillati</taxon>
        <taxon>Bacillota</taxon>
        <taxon>Clostridia</taxon>
        <taxon>Eubacteriales</taxon>
        <taxon>Oscillospiraceae</taxon>
        <taxon>Acetanaerobacterium</taxon>
    </lineage>
</organism>
<dbReference type="GO" id="GO:0016758">
    <property type="term" value="F:hexosyltransferase activity"/>
    <property type="evidence" value="ECO:0007669"/>
    <property type="project" value="UniProtKB-ARBA"/>
</dbReference>
<dbReference type="InterPro" id="IPR001173">
    <property type="entry name" value="Glyco_trans_2-like"/>
</dbReference>
<accession>A0A1G9Z3X2</accession>
<dbReference type="Pfam" id="PF00535">
    <property type="entry name" value="Glycos_transf_2"/>
    <property type="match status" value="1"/>
</dbReference>
<evidence type="ECO:0000313" key="2">
    <source>
        <dbReference type="EMBL" id="SDN16032.1"/>
    </source>
</evidence>
<gene>
    <name evidence="2" type="ORF">SAMN05192585_11284</name>
</gene>
<evidence type="ECO:0000313" key="3">
    <source>
        <dbReference type="Proteomes" id="UP000199182"/>
    </source>
</evidence>
<dbReference type="AlphaFoldDB" id="A0A1G9Z3X2"/>
<proteinExistence type="predicted"/>
<dbReference type="PANTHER" id="PTHR22916">
    <property type="entry name" value="GLYCOSYLTRANSFERASE"/>
    <property type="match status" value="1"/>
</dbReference>
<keyword evidence="3" id="KW-1185">Reference proteome</keyword>
<dbReference type="CDD" id="cd00761">
    <property type="entry name" value="Glyco_tranf_GTA_type"/>
    <property type="match status" value="1"/>
</dbReference>
<reference evidence="2 3" key="1">
    <citation type="submission" date="2016-10" db="EMBL/GenBank/DDBJ databases">
        <authorList>
            <person name="de Groot N.N."/>
        </authorList>
    </citation>
    <scope>NUCLEOTIDE SEQUENCE [LARGE SCALE GENOMIC DNA]</scope>
    <source>
        <strain evidence="2 3">CGMCC 1.5012</strain>
    </source>
</reference>
<feature type="domain" description="Glycosyltransferase 2-like" evidence="1">
    <location>
        <begin position="5"/>
        <end position="125"/>
    </location>
</feature>
<dbReference type="InterPro" id="IPR029044">
    <property type="entry name" value="Nucleotide-diphossugar_trans"/>
</dbReference>
<evidence type="ECO:0000259" key="1">
    <source>
        <dbReference type="Pfam" id="PF00535"/>
    </source>
</evidence>
<protein>
    <submittedName>
        <fullName evidence="2">Glycosyltransferase involved in cell wall bisynthesis</fullName>
    </submittedName>
</protein>
<dbReference type="RefSeq" id="WP_205408673.1">
    <property type="nucleotide sequence ID" value="NZ_FNID01000012.1"/>
</dbReference>
<dbReference type="EMBL" id="FNID01000012">
    <property type="protein sequence ID" value="SDN16032.1"/>
    <property type="molecule type" value="Genomic_DNA"/>
</dbReference>
<sequence length="340" mass="39074">MILFSVLIPVYNVEKYLVECIESVLAQTYPNFELILVDDGSTDNSGRICDEYAEKDGRITVIHQPNGGLLMARRRAIAQAKGDYLLHLDSDDYWDSNLLEIINNTIKASRCDMVIFRLRWVSDLGAVLNESPSLYKDQTVFVPENKELLFQTVIKDGLNNLCNKVISRAIIDDTDYTPYRHIKNAEDLLQSLPLLAHAQCIVYLDRALYNYRQNPSSITNNFNKDLYKNTAVVHGVTARYLKELGFDSEQNLVIFETKYLKSILSYIYSLMNSTLTHKEKKAILTEIRSSCSYNNAISYDRKALSGSERMRLFLFQKKSSFLLYLLCRAINFKVKIFKGC</sequence>
<dbReference type="Gene3D" id="3.90.550.10">
    <property type="entry name" value="Spore Coat Polysaccharide Biosynthesis Protein SpsA, Chain A"/>
    <property type="match status" value="1"/>
</dbReference>
<dbReference type="PANTHER" id="PTHR22916:SF3">
    <property type="entry name" value="UDP-GLCNAC:BETAGAL BETA-1,3-N-ACETYLGLUCOSAMINYLTRANSFERASE-LIKE PROTEIN 1"/>
    <property type="match status" value="1"/>
</dbReference>
<keyword evidence="2" id="KW-0808">Transferase</keyword>
<dbReference type="SUPFAM" id="SSF53448">
    <property type="entry name" value="Nucleotide-diphospho-sugar transferases"/>
    <property type="match status" value="1"/>
</dbReference>
<dbReference type="STRING" id="258515.SAMN05192585_11284"/>
<name>A0A1G9Z3X2_9FIRM</name>
<dbReference type="Proteomes" id="UP000199182">
    <property type="component" value="Unassembled WGS sequence"/>
</dbReference>